<gene>
    <name evidence="2" type="ORF">H4219_001579</name>
</gene>
<proteinExistence type="predicted"/>
<keyword evidence="1" id="KW-0812">Transmembrane</keyword>
<dbReference type="EMBL" id="JANBPU010000018">
    <property type="protein sequence ID" value="KAJ1920050.1"/>
    <property type="molecule type" value="Genomic_DNA"/>
</dbReference>
<sequence length="230" mass="25109">MFRAESASHNGKTDVYAEGGTPFEFNPGPRGLRYLPNRPQENYMADMLPRLFGTEKKEQQSDGNEGYGFMKGALCTLLLLRLKIILAFGTLFGAFLIILIYLALDHGPCNRKDCPVYGFPGIQLKASGTAYLANITRPMMVCDVLDPDNPFLALMNIHQFGEVSNSSSACNKCVRVRGPHGDSMAKVVGVCDTCNNGELALGKYIFDQIGPGLGSTLAVSWAPCESDMFY</sequence>
<keyword evidence="1" id="KW-1133">Transmembrane helix</keyword>
<dbReference type="OrthoDB" id="406505at2759"/>
<keyword evidence="3" id="KW-1185">Reference proteome</keyword>
<evidence type="ECO:0000313" key="2">
    <source>
        <dbReference type="EMBL" id="KAJ1920050.1"/>
    </source>
</evidence>
<reference evidence="2" key="1">
    <citation type="submission" date="2022-07" db="EMBL/GenBank/DDBJ databases">
        <title>Phylogenomic reconstructions and comparative analyses of Kickxellomycotina fungi.</title>
        <authorList>
            <person name="Reynolds N.K."/>
            <person name="Stajich J.E."/>
            <person name="Barry K."/>
            <person name="Grigoriev I.V."/>
            <person name="Crous P."/>
            <person name="Smith M.E."/>
        </authorList>
    </citation>
    <scope>NUCLEOTIDE SEQUENCE</scope>
    <source>
        <strain evidence="2">NBRC 100468</strain>
    </source>
</reference>
<dbReference type="Proteomes" id="UP001150538">
    <property type="component" value="Unassembled WGS sequence"/>
</dbReference>
<organism evidence="2 3">
    <name type="scientific">Mycoemilia scoparia</name>
    <dbReference type="NCBI Taxonomy" id="417184"/>
    <lineage>
        <taxon>Eukaryota</taxon>
        <taxon>Fungi</taxon>
        <taxon>Fungi incertae sedis</taxon>
        <taxon>Zoopagomycota</taxon>
        <taxon>Kickxellomycotina</taxon>
        <taxon>Kickxellomycetes</taxon>
        <taxon>Kickxellales</taxon>
        <taxon>Kickxellaceae</taxon>
        <taxon>Mycoemilia</taxon>
    </lineage>
</organism>
<evidence type="ECO:0000313" key="3">
    <source>
        <dbReference type="Proteomes" id="UP001150538"/>
    </source>
</evidence>
<dbReference type="Gene3D" id="2.40.40.10">
    <property type="entry name" value="RlpA-like domain"/>
    <property type="match status" value="1"/>
</dbReference>
<protein>
    <submittedName>
        <fullName evidence="2">Uncharacterized protein</fullName>
    </submittedName>
</protein>
<dbReference type="InterPro" id="IPR036908">
    <property type="entry name" value="RlpA-like_sf"/>
</dbReference>
<accession>A0A9W8DVJ6</accession>
<comment type="caution">
    <text evidence="2">The sequence shown here is derived from an EMBL/GenBank/DDBJ whole genome shotgun (WGS) entry which is preliminary data.</text>
</comment>
<dbReference type="CDD" id="cd22191">
    <property type="entry name" value="DPBB_RlpA_EXP_N-like"/>
    <property type="match status" value="1"/>
</dbReference>
<dbReference type="SUPFAM" id="SSF50685">
    <property type="entry name" value="Barwin-like endoglucanases"/>
    <property type="match status" value="1"/>
</dbReference>
<feature type="transmembrane region" description="Helical" evidence="1">
    <location>
        <begin position="84"/>
        <end position="104"/>
    </location>
</feature>
<name>A0A9W8DVJ6_9FUNG</name>
<keyword evidence="1" id="KW-0472">Membrane</keyword>
<evidence type="ECO:0000256" key="1">
    <source>
        <dbReference type="SAM" id="Phobius"/>
    </source>
</evidence>
<dbReference type="AlphaFoldDB" id="A0A9W8DVJ6"/>